<dbReference type="InterPro" id="IPR050572">
    <property type="entry name" value="Fe-S_Ferredoxin"/>
</dbReference>
<dbReference type="PROSITE" id="PS51379">
    <property type="entry name" value="4FE4S_FER_2"/>
    <property type="match status" value="2"/>
</dbReference>
<protein>
    <submittedName>
        <fullName evidence="6">2-oxoglutarate ferredoxin oxidoreductase subunit delta</fullName>
    </submittedName>
</protein>
<dbReference type="AlphaFoldDB" id="A0A1G5ABK9"/>
<dbReference type="Gene3D" id="3.30.70.20">
    <property type="match status" value="1"/>
</dbReference>
<accession>A0A1G5ABK9</accession>
<dbReference type="Proteomes" id="UP000198870">
    <property type="component" value="Unassembled WGS sequence"/>
</dbReference>
<evidence type="ECO:0000259" key="5">
    <source>
        <dbReference type="PROSITE" id="PS51379"/>
    </source>
</evidence>
<evidence type="ECO:0000256" key="2">
    <source>
        <dbReference type="ARBA" id="ARBA00022723"/>
    </source>
</evidence>
<dbReference type="GO" id="GO:0051539">
    <property type="term" value="F:4 iron, 4 sulfur cluster binding"/>
    <property type="evidence" value="ECO:0007669"/>
    <property type="project" value="UniProtKB-KW"/>
</dbReference>
<dbReference type="EMBL" id="FMUX01000001">
    <property type="protein sequence ID" value="SCX75274.1"/>
    <property type="molecule type" value="Genomic_DNA"/>
</dbReference>
<dbReference type="STRING" id="419481.SAMN05216233_10111"/>
<evidence type="ECO:0000256" key="3">
    <source>
        <dbReference type="ARBA" id="ARBA00023004"/>
    </source>
</evidence>
<feature type="domain" description="4Fe-4S ferredoxin-type" evidence="5">
    <location>
        <begin position="53"/>
        <end position="83"/>
    </location>
</feature>
<evidence type="ECO:0000313" key="7">
    <source>
        <dbReference type="Proteomes" id="UP000198870"/>
    </source>
</evidence>
<dbReference type="Pfam" id="PF13237">
    <property type="entry name" value="Fer4_10"/>
    <property type="match status" value="1"/>
</dbReference>
<keyword evidence="4" id="KW-0411">Iron-sulfur</keyword>
<dbReference type="InterPro" id="IPR017900">
    <property type="entry name" value="4Fe4S_Fe_S_CS"/>
</dbReference>
<dbReference type="PANTHER" id="PTHR43687:SF1">
    <property type="entry name" value="FERREDOXIN III"/>
    <property type="match status" value="1"/>
</dbReference>
<evidence type="ECO:0000256" key="1">
    <source>
        <dbReference type="ARBA" id="ARBA00022485"/>
    </source>
</evidence>
<name>A0A1G5ABK9_9BACT</name>
<keyword evidence="7" id="KW-1185">Reference proteome</keyword>
<keyword evidence="1" id="KW-0004">4Fe-4S</keyword>
<sequence length="84" mass="9454">MTGQLIATGYSKEGATMRPQKLKEIIINRDWCKGCGVCIHFCPKEVLEKDPFDKVVVAHPENCTCCRLCELRCPELASEVIVEK</sequence>
<gene>
    <name evidence="6" type="ORF">SAMN05216233_10111</name>
</gene>
<keyword evidence="2" id="KW-0479">Metal-binding</keyword>
<proteinExistence type="predicted"/>
<dbReference type="GO" id="GO:0046872">
    <property type="term" value="F:metal ion binding"/>
    <property type="evidence" value="ECO:0007669"/>
    <property type="project" value="UniProtKB-KW"/>
</dbReference>
<keyword evidence="3" id="KW-0408">Iron</keyword>
<evidence type="ECO:0000256" key="4">
    <source>
        <dbReference type="ARBA" id="ARBA00023014"/>
    </source>
</evidence>
<feature type="domain" description="4Fe-4S ferredoxin-type" evidence="5">
    <location>
        <begin position="23"/>
        <end position="52"/>
    </location>
</feature>
<dbReference type="InterPro" id="IPR017896">
    <property type="entry name" value="4Fe4S_Fe-S-bd"/>
</dbReference>
<organism evidence="6 7">
    <name type="scientific">Desulfoluna spongiiphila</name>
    <dbReference type="NCBI Taxonomy" id="419481"/>
    <lineage>
        <taxon>Bacteria</taxon>
        <taxon>Pseudomonadati</taxon>
        <taxon>Thermodesulfobacteriota</taxon>
        <taxon>Desulfobacteria</taxon>
        <taxon>Desulfobacterales</taxon>
        <taxon>Desulfolunaceae</taxon>
        <taxon>Desulfoluna</taxon>
    </lineage>
</organism>
<dbReference type="SUPFAM" id="SSF54862">
    <property type="entry name" value="4Fe-4S ferredoxins"/>
    <property type="match status" value="1"/>
</dbReference>
<dbReference type="PROSITE" id="PS00198">
    <property type="entry name" value="4FE4S_FER_1"/>
    <property type="match status" value="1"/>
</dbReference>
<reference evidence="6 7" key="1">
    <citation type="submission" date="2016-10" db="EMBL/GenBank/DDBJ databases">
        <authorList>
            <person name="de Groot N.N."/>
        </authorList>
    </citation>
    <scope>NUCLEOTIDE SEQUENCE [LARGE SCALE GENOMIC DNA]</scope>
    <source>
        <strain evidence="6 7">AA1</strain>
    </source>
</reference>
<dbReference type="PANTHER" id="PTHR43687">
    <property type="entry name" value="ADENYLYLSULFATE REDUCTASE, BETA SUBUNIT"/>
    <property type="match status" value="1"/>
</dbReference>
<evidence type="ECO:0000313" key="6">
    <source>
        <dbReference type="EMBL" id="SCX75274.1"/>
    </source>
</evidence>